<feature type="domain" description="Pre-mRNA-splicing factor Syf1-like N-terminal HAT-repeats" evidence="9">
    <location>
        <begin position="307"/>
        <end position="470"/>
    </location>
</feature>
<dbReference type="InterPro" id="IPR003107">
    <property type="entry name" value="HAT"/>
</dbReference>
<keyword evidence="11" id="KW-1185">Reference proteome</keyword>
<dbReference type="Proteomes" id="UP001377567">
    <property type="component" value="Unassembled WGS sequence"/>
</dbReference>
<dbReference type="GO" id="GO:0000974">
    <property type="term" value="C:Prp19 complex"/>
    <property type="evidence" value="ECO:0007669"/>
    <property type="project" value="TreeGrafter"/>
</dbReference>
<evidence type="ECO:0000256" key="5">
    <source>
        <dbReference type="ARBA" id="ARBA00022737"/>
    </source>
</evidence>
<dbReference type="PANTHER" id="PTHR11246:SF3">
    <property type="entry name" value="CROOKED NECK-LIKE PROTEIN 1"/>
    <property type="match status" value="1"/>
</dbReference>
<sequence length="695" mass="83309">MSTESGPSQLSVDNILNDVYARRKTPKSQTKVDILDIDELREYQGRKRTEFESYLKRNRLDMGQWLRYAAFEQEQHDMRRARSVFERALLVNATYVPLWIHYIDAELKSRYVNHARNLLDRAITTIPRVDKLWYKYLFLEESLENWEIVRSLYNKWCSLEPERGVWVSYVEFEMRQQNWNNVRGVYEKFVLVYPEAQTWLKWVDFESTYGSIESVRNLYSLAVDSLISYDQVMDNQAEYEEGIIELVVRFAEWETTQQEYNRAKEIFHIALQKWPHSQKLIHSQSAFERNFGNSSDIERSIINKRRISYENDLKEEKQNIYKWMQYLDLIIQYYPTDTIDVFEMAVNTALPKQRITKDIQWERYIYLWIRYVTHVELESNKTDLCDTLYKRCLNDIIPHQKFTFSIIWITYSEFAIRQDDITKARKILGRAIGLCPTDDIFRYYIQLETRLREFDRVRKIYEKYLQYAPDNINTWEEFAQLENNLGDEERARSVYEIALNIDTSTIPETTQLDIIRNFIEFEVESQEYDNARNLYEAFLKKGNFSPNIWIAYATFECSAPTTEQIQELYNKNEHSNDDDDSSNEDVDFTPTELNFNRARKIYERGLKYFKEIEDNKSRYLLMEAYGEFEKVYGNDESRASLDSRKSRRVIQNRNEGGVQKEYVDYVFPEDSIPPQKANVSRMLALAQKWKKGESQ</sequence>
<evidence type="ECO:0000313" key="11">
    <source>
        <dbReference type="Proteomes" id="UP001377567"/>
    </source>
</evidence>
<keyword evidence="4" id="KW-0747">Spliceosome</keyword>
<keyword evidence="3" id="KW-0507">mRNA processing</keyword>
<reference evidence="10 11" key="1">
    <citation type="journal article" date="2023" name="Elife">
        <title>Identification of key yeast species and microbe-microbe interactions impacting larval growth of Drosophila in the wild.</title>
        <authorList>
            <person name="Mure A."/>
            <person name="Sugiura Y."/>
            <person name="Maeda R."/>
            <person name="Honda K."/>
            <person name="Sakurai N."/>
            <person name="Takahashi Y."/>
            <person name="Watada M."/>
            <person name="Katoh T."/>
            <person name="Gotoh A."/>
            <person name="Gotoh Y."/>
            <person name="Taniguchi I."/>
            <person name="Nakamura K."/>
            <person name="Hayashi T."/>
            <person name="Katayama T."/>
            <person name="Uemura T."/>
            <person name="Hattori Y."/>
        </authorList>
    </citation>
    <scope>NUCLEOTIDE SEQUENCE [LARGE SCALE GENOMIC DNA]</scope>
    <source>
        <strain evidence="10 11">KH-74</strain>
    </source>
</reference>
<dbReference type="InterPro" id="IPR011990">
    <property type="entry name" value="TPR-like_helical_dom_sf"/>
</dbReference>
<dbReference type="Pfam" id="PF23233">
    <property type="entry name" value="HAT_Syf1_CNRKL1_N"/>
    <property type="match status" value="2"/>
</dbReference>
<comment type="subcellular location">
    <subcellularLocation>
        <location evidence="1">Nucleus</location>
    </subcellularLocation>
</comment>
<organism evidence="10 11">
    <name type="scientific">Maudiozyma humilis</name>
    <name type="common">Sour dough yeast</name>
    <name type="synonym">Kazachstania humilis</name>
    <dbReference type="NCBI Taxonomy" id="51915"/>
    <lineage>
        <taxon>Eukaryota</taxon>
        <taxon>Fungi</taxon>
        <taxon>Dikarya</taxon>
        <taxon>Ascomycota</taxon>
        <taxon>Saccharomycotina</taxon>
        <taxon>Saccharomycetes</taxon>
        <taxon>Saccharomycetales</taxon>
        <taxon>Saccharomycetaceae</taxon>
        <taxon>Maudiozyma</taxon>
    </lineage>
</organism>
<dbReference type="Gene3D" id="1.25.40.10">
    <property type="entry name" value="Tetratricopeptide repeat domain"/>
    <property type="match status" value="3"/>
</dbReference>
<dbReference type="AlphaFoldDB" id="A0AAV5RWQ5"/>
<dbReference type="GO" id="GO:0071011">
    <property type="term" value="C:precatalytic spliceosome"/>
    <property type="evidence" value="ECO:0007669"/>
    <property type="project" value="TreeGrafter"/>
</dbReference>
<keyword evidence="5" id="KW-0677">Repeat</keyword>
<dbReference type="SUPFAM" id="SSF48452">
    <property type="entry name" value="TPR-like"/>
    <property type="match status" value="4"/>
</dbReference>
<evidence type="ECO:0000256" key="4">
    <source>
        <dbReference type="ARBA" id="ARBA00022728"/>
    </source>
</evidence>
<evidence type="ECO:0000259" key="9">
    <source>
        <dbReference type="Pfam" id="PF23233"/>
    </source>
</evidence>
<evidence type="ECO:0000256" key="1">
    <source>
        <dbReference type="ARBA" id="ARBA00004123"/>
    </source>
</evidence>
<dbReference type="GO" id="GO:0000245">
    <property type="term" value="P:spliceosomal complex assembly"/>
    <property type="evidence" value="ECO:0007669"/>
    <property type="project" value="TreeGrafter"/>
</dbReference>
<evidence type="ECO:0000256" key="3">
    <source>
        <dbReference type="ARBA" id="ARBA00022664"/>
    </source>
</evidence>
<evidence type="ECO:0000256" key="2">
    <source>
        <dbReference type="ARBA" id="ARBA00008644"/>
    </source>
</evidence>
<comment type="caution">
    <text evidence="10">The sequence shown here is derived from an EMBL/GenBank/DDBJ whole genome shotgun (WGS) entry which is preliminary data.</text>
</comment>
<dbReference type="EMBL" id="BTGD01000006">
    <property type="protein sequence ID" value="GMM55989.1"/>
    <property type="molecule type" value="Genomic_DNA"/>
</dbReference>
<evidence type="ECO:0000256" key="6">
    <source>
        <dbReference type="ARBA" id="ARBA00023187"/>
    </source>
</evidence>
<evidence type="ECO:0000256" key="7">
    <source>
        <dbReference type="ARBA" id="ARBA00023242"/>
    </source>
</evidence>
<keyword evidence="6" id="KW-0508">mRNA splicing</keyword>
<dbReference type="SMART" id="SM00386">
    <property type="entry name" value="HAT"/>
    <property type="match status" value="12"/>
</dbReference>
<dbReference type="GO" id="GO:0071007">
    <property type="term" value="C:U2-type catalytic step 2 spliceosome"/>
    <property type="evidence" value="ECO:0007669"/>
    <property type="project" value="TreeGrafter"/>
</dbReference>
<evidence type="ECO:0000256" key="8">
    <source>
        <dbReference type="ARBA" id="ARBA00039167"/>
    </source>
</evidence>
<feature type="domain" description="Pre-mRNA-splicing factor Syf1-like N-terminal HAT-repeats" evidence="9">
    <location>
        <begin position="49"/>
        <end position="195"/>
    </location>
</feature>
<keyword evidence="7" id="KW-0539">Nucleus</keyword>
<proteinExistence type="inferred from homology"/>
<gene>
    <name evidence="10" type="ORF">DAKH74_026050</name>
</gene>
<protein>
    <recommendedName>
        <fullName evidence="8">Pre-mRNA-splicing factor CLF1</fullName>
    </recommendedName>
</protein>
<comment type="similarity">
    <text evidence="2">Belongs to the crooked-neck family.</text>
</comment>
<accession>A0AAV5RWQ5</accession>
<dbReference type="InterPro" id="IPR055433">
    <property type="entry name" value="HAT_Syf1-like_N"/>
</dbReference>
<name>A0AAV5RWQ5_MAUHU</name>
<dbReference type="InterPro" id="IPR045075">
    <property type="entry name" value="Syf1-like"/>
</dbReference>
<dbReference type="GO" id="GO:0071014">
    <property type="term" value="C:post-mRNA release spliceosomal complex"/>
    <property type="evidence" value="ECO:0007669"/>
    <property type="project" value="TreeGrafter"/>
</dbReference>
<evidence type="ECO:0000313" key="10">
    <source>
        <dbReference type="EMBL" id="GMM55989.1"/>
    </source>
</evidence>
<dbReference type="PANTHER" id="PTHR11246">
    <property type="entry name" value="PRE-MRNA SPLICING FACTOR"/>
    <property type="match status" value="1"/>
</dbReference>